<sequence>MEVLRSREVVGLSVLRQRKVRARLYEEHEFDADDTSDVDDELEHEHESKSLQKGMGMGKCASLPSFASIVPPEEDEVGTVFRRILSAGALESRNPLPTASELVSALKGSREKRGITLKKQSVTWASDVYDPPPTSLMRMISIKKQQNLKRSNNTDKRKNGKKVLKVNKTGGKDMKKVRRNSGSSYKWCKQLVAELCEIECCFCRFDAKSSSNVRPVGI</sequence>
<protein>
    <submittedName>
        <fullName evidence="2">Uncharacterized protein</fullName>
    </submittedName>
</protein>
<dbReference type="PANTHER" id="PTHR34952:SF2">
    <property type="entry name" value="OS05G0113500 PROTEIN"/>
    <property type="match status" value="1"/>
</dbReference>
<accession>A0A9W7HLR7</accession>
<gene>
    <name evidence="2" type="ORF">HRI_001642700</name>
</gene>
<dbReference type="EMBL" id="BSYR01000016">
    <property type="protein sequence ID" value="GMI79734.1"/>
    <property type="molecule type" value="Genomic_DNA"/>
</dbReference>
<keyword evidence="3" id="KW-1185">Reference proteome</keyword>
<dbReference type="AlphaFoldDB" id="A0A9W7HLR7"/>
<evidence type="ECO:0000313" key="3">
    <source>
        <dbReference type="Proteomes" id="UP001165190"/>
    </source>
</evidence>
<comment type="caution">
    <text evidence="2">The sequence shown here is derived from an EMBL/GenBank/DDBJ whole genome shotgun (WGS) entry which is preliminary data.</text>
</comment>
<name>A0A9W7HLR7_HIBTR</name>
<proteinExistence type="predicted"/>
<dbReference type="Proteomes" id="UP001165190">
    <property type="component" value="Unassembled WGS sequence"/>
</dbReference>
<evidence type="ECO:0000313" key="2">
    <source>
        <dbReference type="EMBL" id="GMI79734.1"/>
    </source>
</evidence>
<feature type="region of interest" description="Disordered" evidence="1">
    <location>
        <begin position="29"/>
        <end position="56"/>
    </location>
</feature>
<evidence type="ECO:0000256" key="1">
    <source>
        <dbReference type="SAM" id="MobiDB-lite"/>
    </source>
</evidence>
<dbReference type="PANTHER" id="PTHR34952">
    <property type="entry name" value="OS05G0113500 PROTEIN"/>
    <property type="match status" value="1"/>
</dbReference>
<reference evidence="2" key="1">
    <citation type="submission" date="2023-05" db="EMBL/GenBank/DDBJ databases">
        <title>Genome and transcriptome analyses reveal genes involved in the formation of fine ridges on petal epidermal cells in Hibiscus trionum.</title>
        <authorList>
            <person name="Koshimizu S."/>
            <person name="Masuda S."/>
            <person name="Ishii T."/>
            <person name="Shirasu K."/>
            <person name="Hoshino A."/>
            <person name="Arita M."/>
        </authorList>
    </citation>
    <scope>NUCLEOTIDE SEQUENCE</scope>
    <source>
        <strain evidence="2">Hamamatsu line</strain>
    </source>
</reference>
<organism evidence="2 3">
    <name type="scientific">Hibiscus trionum</name>
    <name type="common">Flower of an hour</name>
    <dbReference type="NCBI Taxonomy" id="183268"/>
    <lineage>
        <taxon>Eukaryota</taxon>
        <taxon>Viridiplantae</taxon>
        <taxon>Streptophyta</taxon>
        <taxon>Embryophyta</taxon>
        <taxon>Tracheophyta</taxon>
        <taxon>Spermatophyta</taxon>
        <taxon>Magnoliopsida</taxon>
        <taxon>eudicotyledons</taxon>
        <taxon>Gunneridae</taxon>
        <taxon>Pentapetalae</taxon>
        <taxon>rosids</taxon>
        <taxon>malvids</taxon>
        <taxon>Malvales</taxon>
        <taxon>Malvaceae</taxon>
        <taxon>Malvoideae</taxon>
        <taxon>Hibiscus</taxon>
    </lineage>
</organism>
<feature type="compositionally biased region" description="Acidic residues" evidence="1">
    <location>
        <begin position="29"/>
        <end position="42"/>
    </location>
</feature>
<dbReference type="OrthoDB" id="2016966at2759"/>